<dbReference type="SUPFAM" id="SSF53822">
    <property type="entry name" value="Periplasmic binding protein-like I"/>
    <property type="match status" value="1"/>
</dbReference>
<name>A0A6I3T2K4_9BURK</name>
<dbReference type="EMBL" id="WNKZ01000099">
    <property type="protein sequence ID" value="MTV55721.1"/>
    <property type="molecule type" value="Genomic_DNA"/>
</dbReference>
<keyword evidence="2 3" id="KW-0732">Signal</keyword>
<protein>
    <submittedName>
        <fullName evidence="5 6">ABC transporter substrate-binding protein</fullName>
    </submittedName>
</protein>
<dbReference type="InterPro" id="IPR028082">
    <property type="entry name" value="Peripla_BP_I"/>
</dbReference>
<evidence type="ECO:0000313" key="6">
    <source>
        <dbReference type="EMBL" id="MTV55721.1"/>
    </source>
</evidence>
<comment type="caution">
    <text evidence="6">The sequence shown here is derived from an EMBL/GenBank/DDBJ whole genome shotgun (WGS) entry which is preliminary data.</text>
</comment>
<dbReference type="InterPro" id="IPR028081">
    <property type="entry name" value="Leu-bd"/>
</dbReference>
<evidence type="ECO:0000256" key="2">
    <source>
        <dbReference type="ARBA" id="ARBA00022729"/>
    </source>
</evidence>
<reference evidence="5" key="1">
    <citation type="journal article" date="2014" name="Int. J. Syst. Evol. Microbiol.">
        <title>Complete genome of a new Firmicutes species belonging to the dominant human colonic microbiota ('Ruminococcus bicirculans') reveals two chromosomes and a selective capacity to utilize plant glucans.</title>
        <authorList>
            <consortium name="NISC Comparative Sequencing Program"/>
            <person name="Wegmann U."/>
            <person name="Louis P."/>
            <person name="Goesmann A."/>
            <person name="Henrissat B."/>
            <person name="Duncan S.H."/>
            <person name="Flint H.J."/>
        </authorList>
    </citation>
    <scope>NUCLEOTIDE SEQUENCE</scope>
    <source>
        <strain evidence="5">CGMCC 1.15931</strain>
    </source>
</reference>
<keyword evidence="8" id="KW-1185">Reference proteome</keyword>
<dbReference type="Proteomes" id="UP000622638">
    <property type="component" value="Unassembled WGS sequence"/>
</dbReference>
<dbReference type="EMBL" id="BMKG01000004">
    <property type="protein sequence ID" value="GGB92925.1"/>
    <property type="molecule type" value="Genomic_DNA"/>
</dbReference>
<organism evidence="6 7">
    <name type="scientific">Pseudoduganella buxea</name>
    <dbReference type="NCBI Taxonomy" id="1949069"/>
    <lineage>
        <taxon>Bacteria</taxon>
        <taxon>Pseudomonadati</taxon>
        <taxon>Pseudomonadota</taxon>
        <taxon>Betaproteobacteria</taxon>
        <taxon>Burkholderiales</taxon>
        <taxon>Oxalobacteraceae</taxon>
        <taxon>Telluria group</taxon>
        <taxon>Pseudoduganella</taxon>
    </lineage>
</organism>
<feature type="chain" id="PRO_5026262368" evidence="3">
    <location>
        <begin position="25"/>
        <end position="383"/>
    </location>
</feature>
<reference evidence="8" key="2">
    <citation type="journal article" date="2019" name="Int. J. Syst. Evol. Microbiol.">
        <title>The Global Catalogue of Microorganisms (GCM) 10K type strain sequencing project: providing services to taxonomists for standard genome sequencing and annotation.</title>
        <authorList>
            <consortium name="The Broad Institute Genomics Platform"/>
            <consortium name="The Broad Institute Genome Sequencing Center for Infectious Disease"/>
            <person name="Wu L."/>
            <person name="Ma J."/>
        </authorList>
    </citation>
    <scope>NUCLEOTIDE SEQUENCE [LARGE SCALE GENOMIC DNA]</scope>
    <source>
        <strain evidence="8">CGMCC 1.15931</strain>
    </source>
</reference>
<dbReference type="PANTHER" id="PTHR47151:SF2">
    <property type="entry name" value="AMINO ACID BINDING PROTEIN"/>
    <property type="match status" value="1"/>
</dbReference>
<evidence type="ECO:0000313" key="5">
    <source>
        <dbReference type="EMBL" id="GGB92925.1"/>
    </source>
</evidence>
<sequence length="383" mass="40529">MQTKLIPLAIVVANALVFAAGAQAQEVVKIGYAGPMSGQSAHLGKDTQNGTRLAVEDLNAKGFKIDGKPVKFVLLAEDDAADPKQATSAAQKLADAKINGMIGHQTSGTSIPASRIYYNAGIPQISASATSPVYTHQKFNTTFRVVANDNKLGASLGQYAVQKLGAKKIAVIDDRTAYGQGVADEFGKGARKAGAGAVQIVAREFTNDKATDFNAILTSIRSKNPDLVFFGGMDSVGGPLLRQMRALGIKAKLMGGDGICTEAMPRLAGATAGDESIVCAEAGGITPEQEKKMAEFGERYKKRYNESLQIYAPYAYDAVMTMATAMAEAKSADPKKYLPYLAKVKYAGITGDIAFDSFGDIRDGALTLYTFKGGKRTLIEVVK</sequence>
<reference evidence="6 7" key="3">
    <citation type="submission" date="2019-11" db="EMBL/GenBank/DDBJ databases">
        <title>Type strains purchased from KCTC, JCM and DSMZ.</title>
        <authorList>
            <person name="Lu H."/>
        </authorList>
    </citation>
    <scope>NUCLEOTIDE SEQUENCE [LARGE SCALE GENOMIC DNA]</scope>
    <source>
        <strain evidence="6 7">KCTC 52429</strain>
    </source>
</reference>
<evidence type="ECO:0000313" key="8">
    <source>
        <dbReference type="Proteomes" id="UP000622638"/>
    </source>
</evidence>
<evidence type="ECO:0000256" key="3">
    <source>
        <dbReference type="SAM" id="SignalP"/>
    </source>
</evidence>
<reference evidence="5" key="4">
    <citation type="submission" date="2024-05" db="EMBL/GenBank/DDBJ databases">
        <authorList>
            <person name="Sun Q."/>
            <person name="Zhou Y."/>
        </authorList>
    </citation>
    <scope>NUCLEOTIDE SEQUENCE</scope>
    <source>
        <strain evidence="5">CGMCC 1.15931</strain>
    </source>
</reference>
<evidence type="ECO:0000313" key="7">
    <source>
        <dbReference type="Proteomes" id="UP000430634"/>
    </source>
</evidence>
<proteinExistence type="inferred from homology"/>
<dbReference type="RefSeq" id="WP_155472982.1">
    <property type="nucleotide sequence ID" value="NZ_BMKG01000004.1"/>
</dbReference>
<dbReference type="PANTHER" id="PTHR47151">
    <property type="entry name" value="LEU/ILE/VAL-BINDING ABC TRANSPORTER SUBUNIT"/>
    <property type="match status" value="1"/>
</dbReference>
<dbReference type="OrthoDB" id="9783240at2"/>
<evidence type="ECO:0000256" key="1">
    <source>
        <dbReference type="ARBA" id="ARBA00010062"/>
    </source>
</evidence>
<dbReference type="CDD" id="cd06342">
    <property type="entry name" value="PBP1_ABC_LIVBP-like"/>
    <property type="match status" value="1"/>
</dbReference>
<comment type="similarity">
    <text evidence="1">Belongs to the leucine-binding protein family.</text>
</comment>
<feature type="signal peptide" evidence="3">
    <location>
        <begin position="1"/>
        <end position="24"/>
    </location>
</feature>
<dbReference type="Gene3D" id="3.40.50.2300">
    <property type="match status" value="2"/>
</dbReference>
<gene>
    <name evidence="5" type="ORF">GCM10011572_13640</name>
    <name evidence="6" type="ORF">GM672_23635</name>
</gene>
<evidence type="ECO:0000259" key="4">
    <source>
        <dbReference type="Pfam" id="PF13458"/>
    </source>
</evidence>
<accession>A0A6I3T2K4</accession>
<dbReference type="Proteomes" id="UP000430634">
    <property type="component" value="Unassembled WGS sequence"/>
</dbReference>
<feature type="domain" description="Leucine-binding protein" evidence="4">
    <location>
        <begin position="28"/>
        <end position="357"/>
    </location>
</feature>
<dbReference type="Pfam" id="PF13458">
    <property type="entry name" value="Peripla_BP_6"/>
    <property type="match status" value="1"/>
</dbReference>
<dbReference type="AlphaFoldDB" id="A0A6I3T2K4"/>